<comment type="function">
    <text evidence="6">Required for high-level post-exponential phase expression of a series of secreted proteins.</text>
</comment>
<dbReference type="OrthoDB" id="9809318at2"/>
<dbReference type="InterPro" id="IPR046947">
    <property type="entry name" value="LytR-like"/>
</dbReference>
<comment type="function">
    <text evidence="5">May play the central regulatory role in sporulation. It may be an element of the effector pathway responsible for the activation of sporulation genes in response to nutritional stress. Spo0A may act in concert with spo0H (a sigma factor) to control the expression of some genes that are critical to the sporulation process.</text>
</comment>
<name>A0A4R3MLD9_9FIRM</name>
<dbReference type="InterPro" id="IPR001789">
    <property type="entry name" value="Sig_transdc_resp-reg_receiver"/>
</dbReference>
<dbReference type="Pfam" id="PF00072">
    <property type="entry name" value="Response_reg"/>
    <property type="match status" value="1"/>
</dbReference>
<dbReference type="SMART" id="SM00850">
    <property type="entry name" value="LytTR"/>
    <property type="match status" value="1"/>
</dbReference>
<keyword evidence="7" id="KW-0597">Phosphoprotein</keyword>
<evidence type="ECO:0000256" key="4">
    <source>
        <dbReference type="ARBA" id="ARBA00023159"/>
    </source>
</evidence>
<evidence type="ECO:0000256" key="7">
    <source>
        <dbReference type="PROSITE-ProRule" id="PRU00169"/>
    </source>
</evidence>
<evidence type="ECO:0000256" key="5">
    <source>
        <dbReference type="ARBA" id="ARBA00024867"/>
    </source>
</evidence>
<evidence type="ECO:0000259" key="9">
    <source>
        <dbReference type="PROSITE" id="PS50930"/>
    </source>
</evidence>
<dbReference type="PROSITE" id="PS50930">
    <property type="entry name" value="HTH_LYTTR"/>
    <property type="match status" value="1"/>
</dbReference>
<dbReference type="InterPro" id="IPR011006">
    <property type="entry name" value="CheY-like_superfamily"/>
</dbReference>
<dbReference type="RefSeq" id="WP_132251156.1">
    <property type="nucleotide sequence ID" value="NZ_SMAL01000003.1"/>
</dbReference>
<feature type="domain" description="Response regulatory" evidence="8">
    <location>
        <begin position="3"/>
        <end position="120"/>
    </location>
</feature>
<reference evidence="10 11" key="1">
    <citation type="submission" date="2019-03" db="EMBL/GenBank/DDBJ databases">
        <title>Genomic Encyclopedia of Type Strains, Phase IV (KMG-IV): sequencing the most valuable type-strain genomes for metagenomic binning, comparative biology and taxonomic classification.</title>
        <authorList>
            <person name="Goeker M."/>
        </authorList>
    </citation>
    <scope>NUCLEOTIDE SEQUENCE [LARGE SCALE GENOMIC DNA]</scope>
    <source>
        <strain evidence="10 11">DSM 24629</strain>
    </source>
</reference>
<dbReference type="InterPro" id="IPR007492">
    <property type="entry name" value="LytTR_DNA-bd_dom"/>
</dbReference>
<dbReference type="SMART" id="SM00448">
    <property type="entry name" value="REC"/>
    <property type="match status" value="1"/>
</dbReference>
<comment type="caution">
    <text evidence="10">The sequence shown here is derived from an EMBL/GenBank/DDBJ whole genome shotgun (WGS) entry which is preliminary data.</text>
</comment>
<evidence type="ECO:0000256" key="1">
    <source>
        <dbReference type="ARBA" id="ARBA00018672"/>
    </source>
</evidence>
<evidence type="ECO:0000256" key="3">
    <source>
        <dbReference type="ARBA" id="ARBA00023012"/>
    </source>
</evidence>
<dbReference type="AlphaFoldDB" id="A0A4R3MLD9"/>
<protein>
    <recommendedName>
        <fullName evidence="1">Stage 0 sporulation protein A homolog</fullName>
    </recommendedName>
</protein>
<dbReference type="GO" id="GO:0000156">
    <property type="term" value="F:phosphorelay response regulator activity"/>
    <property type="evidence" value="ECO:0007669"/>
    <property type="project" value="InterPro"/>
</dbReference>
<dbReference type="PROSITE" id="PS50110">
    <property type="entry name" value="RESPONSE_REGULATORY"/>
    <property type="match status" value="1"/>
</dbReference>
<evidence type="ECO:0000313" key="11">
    <source>
        <dbReference type="Proteomes" id="UP000294902"/>
    </source>
</evidence>
<keyword evidence="4" id="KW-0010">Activator</keyword>
<dbReference type="Pfam" id="PF04397">
    <property type="entry name" value="LytTR"/>
    <property type="match status" value="1"/>
</dbReference>
<evidence type="ECO:0000256" key="2">
    <source>
        <dbReference type="ARBA" id="ARBA00022490"/>
    </source>
</evidence>
<organism evidence="10 11">
    <name type="scientific">Natranaerovirga pectinivora</name>
    <dbReference type="NCBI Taxonomy" id="682400"/>
    <lineage>
        <taxon>Bacteria</taxon>
        <taxon>Bacillati</taxon>
        <taxon>Bacillota</taxon>
        <taxon>Clostridia</taxon>
        <taxon>Lachnospirales</taxon>
        <taxon>Natranaerovirgaceae</taxon>
        <taxon>Natranaerovirga</taxon>
    </lineage>
</organism>
<feature type="modified residue" description="4-aspartylphosphate" evidence="7">
    <location>
        <position position="54"/>
    </location>
</feature>
<keyword evidence="3" id="KW-0902">Two-component regulatory system</keyword>
<evidence type="ECO:0000256" key="6">
    <source>
        <dbReference type="ARBA" id="ARBA00037164"/>
    </source>
</evidence>
<gene>
    <name evidence="10" type="ORF">EDC18_103153</name>
</gene>
<dbReference type="SUPFAM" id="SSF52172">
    <property type="entry name" value="CheY-like"/>
    <property type="match status" value="1"/>
</dbReference>
<evidence type="ECO:0000259" key="8">
    <source>
        <dbReference type="PROSITE" id="PS50110"/>
    </source>
</evidence>
<accession>A0A4R3MLD9</accession>
<dbReference type="GO" id="GO:0003677">
    <property type="term" value="F:DNA binding"/>
    <property type="evidence" value="ECO:0007669"/>
    <property type="project" value="InterPro"/>
</dbReference>
<evidence type="ECO:0000313" key="10">
    <source>
        <dbReference type="EMBL" id="TCT15448.1"/>
    </source>
</evidence>
<dbReference type="PANTHER" id="PTHR37299">
    <property type="entry name" value="TRANSCRIPTIONAL REGULATOR-RELATED"/>
    <property type="match status" value="1"/>
</dbReference>
<dbReference type="PANTHER" id="PTHR37299:SF3">
    <property type="entry name" value="STAGE 0 SPORULATION PROTEIN A HOMOLOG"/>
    <property type="match status" value="1"/>
</dbReference>
<keyword evidence="2" id="KW-0963">Cytoplasm</keyword>
<dbReference type="Proteomes" id="UP000294902">
    <property type="component" value="Unassembled WGS sequence"/>
</dbReference>
<sequence length="247" mass="29224">MINILVVEDQEQQRRKLVRILRQAKYEANIFEAATGKEAVKIFNSHNIDLFFLDIQLPDISGLKIAEIIRSIPKYELTFMVIITTHIAYQLQSFKQYHCYDFIEKPYESKEVIEIANRLLKGIKVDEPSKEEDNIYFKLKNCIIKVKVDDILFIESQKRNCIIHTVNGLHIVPNMTMKDILQEISKSYFMKTHKSYIINIKKVIEVEKVDRNSWLVYFVSYNQPAFISNNFKDAFLEQLESEKKKYN</sequence>
<dbReference type="Gene3D" id="3.40.50.2300">
    <property type="match status" value="1"/>
</dbReference>
<dbReference type="EMBL" id="SMAL01000003">
    <property type="protein sequence ID" value="TCT15448.1"/>
    <property type="molecule type" value="Genomic_DNA"/>
</dbReference>
<feature type="domain" description="HTH LytTR-type" evidence="9">
    <location>
        <begin position="135"/>
        <end position="217"/>
    </location>
</feature>
<dbReference type="Gene3D" id="2.40.50.1020">
    <property type="entry name" value="LytTr DNA-binding domain"/>
    <property type="match status" value="1"/>
</dbReference>
<proteinExistence type="predicted"/>
<keyword evidence="11" id="KW-1185">Reference proteome</keyword>